<protein>
    <submittedName>
        <fullName evidence="1">Uncharacterized protein</fullName>
    </submittedName>
</protein>
<organism evidence="1">
    <name type="scientific">viral metagenome</name>
    <dbReference type="NCBI Taxonomy" id="1070528"/>
    <lineage>
        <taxon>unclassified sequences</taxon>
        <taxon>metagenomes</taxon>
        <taxon>organismal metagenomes</taxon>
    </lineage>
</organism>
<dbReference type="AlphaFoldDB" id="A0A6C0LP84"/>
<accession>A0A6C0LP84</accession>
<sequence length="135" mass="16462">MKQVHHTYLEQVLYKHIVVMEFWEKTQYKKWYLSHRRFSFTSRHLIELYEEDKQIPDSIFKPFLKSLDCHSKGEEKRIFNTISVPETLFDEHSHIILTKIYTNEEKYNLCKSLLVHMKDEEAFLKSHIENTQMPV</sequence>
<evidence type="ECO:0000313" key="1">
    <source>
        <dbReference type="EMBL" id="QHU31768.1"/>
    </source>
</evidence>
<dbReference type="EMBL" id="MN740532">
    <property type="protein sequence ID" value="QHU31768.1"/>
    <property type="molecule type" value="Genomic_DNA"/>
</dbReference>
<proteinExistence type="predicted"/>
<name>A0A6C0LP84_9ZZZZ</name>
<reference evidence="1" key="1">
    <citation type="journal article" date="2020" name="Nature">
        <title>Giant virus diversity and host interactions through global metagenomics.</title>
        <authorList>
            <person name="Schulz F."/>
            <person name="Roux S."/>
            <person name="Paez-Espino D."/>
            <person name="Jungbluth S."/>
            <person name="Walsh D.A."/>
            <person name="Denef V.J."/>
            <person name="McMahon K.D."/>
            <person name="Konstantinidis K.T."/>
            <person name="Eloe-Fadrosh E.A."/>
            <person name="Kyrpides N.C."/>
            <person name="Woyke T."/>
        </authorList>
    </citation>
    <scope>NUCLEOTIDE SEQUENCE</scope>
    <source>
        <strain evidence="1">GVMAG-M-3300027963-41</strain>
    </source>
</reference>